<keyword evidence="5" id="KW-1185">Reference proteome</keyword>
<gene>
    <name evidence="4" type="ORF">A3844_17600</name>
</gene>
<keyword evidence="1" id="KW-0596">Phosphopantetheine</keyword>
<evidence type="ECO:0000259" key="3">
    <source>
        <dbReference type="SMART" id="SM00827"/>
    </source>
</evidence>
<dbReference type="Pfam" id="PF00698">
    <property type="entry name" value="Acyl_transf_1"/>
    <property type="match status" value="1"/>
</dbReference>
<evidence type="ECO:0000256" key="1">
    <source>
        <dbReference type="ARBA" id="ARBA00022450"/>
    </source>
</evidence>
<dbReference type="InterPro" id="IPR050091">
    <property type="entry name" value="PKS_NRPS_Biosynth_Enz"/>
</dbReference>
<reference evidence="4 5" key="1">
    <citation type="submission" date="2016-03" db="EMBL/GenBank/DDBJ databases">
        <authorList>
            <person name="Sant'Anna F.H."/>
            <person name="Ambrosini A."/>
            <person name="Souza R."/>
            <person name="Bach E."/>
            <person name="Fernandes G."/>
            <person name="Balsanelli E."/>
            <person name="Baura V.A."/>
            <person name="Souza E.M."/>
            <person name="Passaglia L."/>
        </authorList>
    </citation>
    <scope>NUCLEOTIDE SEQUENCE [LARGE SCALE GENOMIC DNA]</scope>
    <source>
        <strain evidence="4 5">P26E</strain>
    </source>
</reference>
<dbReference type="PANTHER" id="PTHR43775">
    <property type="entry name" value="FATTY ACID SYNTHASE"/>
    <property type="match status" value="1"/>
</dbReference>
<evidence type="ECO:0000313" key="4">
    <source>
        <dbReference type="EMBL" id="OKP85072.1"/>
    </source>
</evidence>
<dbReference type="SUPFAM" id="SSF52151">
    <property type="entry name" value="FabD/lysophospholipase-like"/>
    <property type="match status" value="1"/>
</dbReference>
<feature type="domain" description="Malonyl-CoA:ACP transacylase (MAT)" evidence="3">
    <location>
        <begin position="8"/>
        <end position="302"/>
    </location>
</feature>
<dbReference type="RefSeq" id="WP_074108114.1">
    <property type="nucleotide sequence ID" value="NZ_LVWI01000048.1"/>
</dbReference>
<name>A0ABX3EKK5_9BACL</name>
<dbReference type="InterPro" id="IPR014043">
    <property type="entry name" value="Acyl_transferase_dom"/>
</dbReference>
<dbReference type="Proteomes" id="UP000186058">
    <property type="component" value="Unassembled WGS sequence"/>
</dbReference>
<dbReference type="InterPro" id="IPR016036">
    <property type="entry name" value="Malonyl_transacylase_ACP-bd"/>
</dbReference>
<keyword evidence="2" id="KW-0597">Phosphoprotein</keyword>
<dbReference type="SMART" id="SM00827">
    <property type="entry name" value="PKS_AT"/>
    <property type="match status" value="1"/>
</dbReference>
<dbReference type="EMBL" id="LVWI01000048">
    <property type="protein sequence ID" value="OKP85072.1"/>
    <property type="molecule type" value="Genomic_DNA"/>
</dbReference>
<dbReference type="InterPro" id="IPR001227">
    <property type="entry name" value="Ac_transferase_dom_sf"/>
</dbReference>
<dbReference type="Gene3D" id="3.40.366.10">
    <property type="entry name" value="Malonyl-Coenzyme A Acyl Carrier Protein, domain 2"/>
    <property type="match status" value="1"/>
</dbReference>
<dbReference type="PANTHER" id="PTHR43775:SF37">
    <property type="entry name" value="SI:DKEY-61P9.11"/>
    <property type="match status" value="1"/>
</dbReference>
<proteinExistence type="predicted"/>
<accession>A0ABX3EKK5</accession>
<comment type="caution">
    <text evidence="4">The sequence shown here is derived from an EMBL/GenBank/DDBJ whole genome shotgun (WGS) entry which is preliminary data.</text>
</comment>
<evidence type="ECO:0000256" key="2">
    <source>
        <dbReference type="ARBA" id="ARBA00022553"/>
    </source>
</evidence>
<organism evidence="4 5">
    <name type="scientific">Paenibacillus helianthi</name>
    <dbReference type="NCBI Taxonomy" id="1349432"/>
    <lineage>
        <taxon>Bacteria</taxon>
        <taxon>Bacillati</taxon>
        <taxon>Bacillota</taxon>
        <taxon>Bacilli</taxon>
        <taxon>Bacillales</taxon>
        <taxon>Paenibacillaceae</taxon>
        <taxon>Paenibacillus</taxon>
    </lineage>
</organism>
<sequence>MTKSVVFMFSGQGSQYYHMGRELYNKQPVFREWMQTFDRVACEMLGVSLIEIIYDDAKTKGSTFDRLQHAHPALYMVQFALAQVLIAQGLRPDFVLGTSLGETVAAAVAGAMAAEDLLRLVNGQARLVESSCEPGGMIAILHDPRLYEEEPMLYCFSELASVNYDSHFVVAGYERNLECIMKYLKAEGILFQALPVTRAFHSSCLEPAREQYAEMLQHVACRQLQFPMVSCVHGEVIHQLASGYFWDAARQPIQFPAALRSLESAGPCLYLDLGPTGTLNHFVKSNLPAGSPSRHAAVLTPFQQDLHHLEAVLDRWHSG</sequence>
<dbReference type="SUPFAM" id="SSF55048">
    <property type="entry name" value="Probable ACP-binding domain of malonyl-CoA ACP transacylase"/>
    <property type="match status" value="1"/>
</dbReference>
<dbReference type="InterPro" id="IPR016035">
    <property type="entry name" value="Acyl_Trfase/lysoPLipase"/>
</dbReference>
<evidence type="ECO:0000313" key="5">
    <source>
        <dbReference type="Proteomes" id="UP000186058"/>
    </source>
</evidence>
<protein>
    <recommendedName>
        <fullName evidence="3">Malonyl-CoA:ACP transacylase (MAT) domain-containing protein</fullName>
    </recommendedName>
</protein>